<evidence type="ECO:0000313" key="2">
    <source>
        <dbReference type="Proteomes" id="UP000032142"/>
    </source>
</evidence>
<proteinExistence type="predicted"/>
<sequence length="28" mass="3332">MSIDMAIPSLCTMRLRHKTDRHENTLNF</sequence>
<reference evidence="2" key="1">
    <citation type="submission" date="2014-09" db="EMBL/GenBank/DDBJ databases">
        <authorList>
            <person name="Mudge J."/>
            <person name="Ramaraj T."/>
            <person name="Lindquist I.E."/>
            <person name="Bharti A.K."/>
            <person name="Sundararajan A."/>
            <person name="Cameron C.T."/>
            <person name="Woodward J.E."/>
            <person name="May G.D."/>
            <person name="Brubaker C."/>
            <person name="Broadhvest J."/>
            <person name="Wilkins T.A."/>
        </authorList>
    </citation>
    <scope>NUCLEOTIDE SEQUENCE</scope>
    <source>
        <strain evidence="2">cv. AKA8401</strain>
    </source>
</reference>
<name>A0A0B0NWV4_GOSAR</name>
<dbReference type="Proteomes" id="UP000032142">
    <property type="component" value="Unassembled WGS sequence"/>
</dbReference>
<dbReference type="EMBL" id="KN405895">
    <property type="protein sequence ID" value="KHG16309.1"/>
    <property type="molecule type" value="Genomic_DNA"/>
</dbReference>
<evidence type="ECO:0000313" key="1">
    <source>
        <dbReference type="EMBL" id="KHG16309.1"/>
    </source>
</evidence>
<dbReference type="AlphaFoldDB" id="A0A0B0NWV4"/>
<accession>A0A0B0NWV4</accession>
<gene>
    <name evidence="1" type="ORF">F383_03519</name>
</gene>
<keyword evidence="2" id="KW-1185">Reference proteome</keyword>
<protein>
    <submittedName>
        <fullName evidence="1">Uncharacterized protein</fullName>
    </submittedName>
</protein>
<organism evidence="1 2">
    <name type="scientific">Gossypium arboreum</name>
    <name type="common">Tree cotton</name>
    <name type="synonym">Gossypium nanking</name>
    <dbReference type="NCBI Taxonomy" id="29729"/>
    <lineage>
        <taxon>Eukaryota</taxon>
        <taxon>Viridiplantae</taxon>
        <taxon>Streptophyta</taxon>
        <taxon>Embryophyta</taxon>
        <taxon>Tracheophyta</taxon>
        <taxon>Spermatophyta</taxon>
        <taxon>Magnoliopsida</taxon>
        <taxon>eudicotyledons</taxon>
        <taxon>Gunneridae</taxon>
        <taxon>Pentapetalae</taxon>
        <taxon>rosids</taxon>
        <taxon>malvids</taxon>
        <taxon>Malvales</taxon>
        <taxon>Malvaceae</taxon>
        <taxon>Malvoideae</taxon>
        <taxon>Gossypium</taxon>
    </lineage>
</organism>